<accession>A0A4C1VII8</accession>
<dbReference type="Proteomes" id="UP000299102">
    <property type="component" value="Unassembled WGS sequence"/>
</dbReference>
<protein>
    <submittedName>
        <fullName evidence="1">Uncharacterized protein</fullName>
    </submittedName>
</protein>
<sequence length="146" mass="16346">MRLSFVVHDPIREGVFSVRETRANLAPPFWFLPSSHVPLALVAAFVAESISRAAHPVRKLDRNETGPILDGADAIASQSMGVTSETTAHIQTLKPMLLTVEELHRRRKSLRLHRPLVGARARSRIRVRHVASRPDDRDRASSLVKH</sequence>
<dbReference type="AlphaFoldDB" id="A0A4C1VII8"/>
<dbReference type="EMBL" id="BGZK01000335">
    <property type="protein sequence ID" value="GBP37535.1"/>
    <property type="molecule type" value="Genomic_DNA"/>
</dbReference>
<evidence type="ECO:0000313" key="2">
    <source>
        <dbReference type="Proteomes" id="UP000299102"/>
    </source>
</evidence>
<comment type="caution">
    <text evidence="1">The sequence shown here is derived from an EMBL/GenBank/DDBJ whole genome shotgun (WGS) entry which is preliminary data.</text>
</comment>
<proteinExistence type="predicted"/>
<organism evidence="1 2">
    <name type="scientific">Eumeta variegata</name>
    <name type="common">Bagworm moth</name>
    <name type="synonym">Eumeta japonica</name>
    <dbReference type="NCBI Taxonomy" id="151549"/>
    <lineage>
        <taxon>Eukaryota</taxon>
        <taxon>Metazoa</taxon>
        <taxon>Ecdysozoa</taxon>
        <taxon>Arthropoda</taxon>
        <taxon>Hexapoda</taxon>
        <taxon>Insecta</taxon>
        <taxon>Pterygota</taxon>
        <taxon>Neoptera</taxon>
        <taxon>Endopterygota</taxon>
        <taxon>Lepidoptera</taxon>
        <taxon>Glossata</taxon>
        <taxon>Ditrysia</taxon>
        <taxon>Tineoidea</taxon>
        <taxon>Psychidae</taxon>
        <taxon>Oiketicinae</taxon>
        <taxon>Eumeta</taxon>
    </lineage>
</organism>
<evidence type="ECO:0000313" key="1">
    <source>
        <dbReference type="EMBL" id="GBP37535.1"/>
    </source>
</evidence>
<name>A0A4C1VII8_EUMVA</name>
<gene>
    <name evidence="1" type="ORF">EVAR_28787_1</name>
</gene>
<keyword evidence="2" id="KW-1185">Reference proteome</keyword>
<reference evidence="1 2" key="1">
    <citation type="journal article" date="2019" name="Commun. Biol.">
        <title>The bagworm genome reveals a unique fibroin gene that provides high tensile strength.</title>
        <authorList>
            <person name="Kono N."/>
            <person name="Nakamura H."/>
            <person name="Ohtoshi R."/>
            <person name="Tomita M."/>
            <person name="Numata K."/>
            <person name="Arakawa K."/>
        </authorList>
    </citation>
    <scope>NUCLEOTIDE SEQUENCE [LARGE SCALE GENOMIC DNA]</scope>
</reference>